<dbReference type="AlphaFoldDB" id="A0ABD5RV40"/>
<gene>
    <name evidence="1" type="ORF">ACFQE1_02440</name>
</gene>
<dbReference type="EMBL" id="JBHSWU010000009">
    <property type="protein sequence ID" value="MFC6723269.1"/>
    <property type="molecule type" value="Genomic_DNA"/>
</dbReference>
<organism evidence="1 2">
    <name type="scientific">Halobium palmae</name>
    <dbReference type="NCBI Taxonomy" id="1776492"/>
    <lineage>
        <taxon>Archaea</taxon>
        <taxon>Methanobacteriati</taxon>
        <taxon>Methanobacteriota</taxon>
        <taxon>Stenosarchaea group</taxon>
        <taxon>Halobacteria</taxon>
        <taxon>Halobacteriales</taxon>
        <taxon>Haloferacaceae</taxon>
        <taxon>Halobium</taxon>
    </lineage>
</organism>
<sequence>MSFFASLVTGYWLSGRDDGEEHLKKNIISSFVGMVGTVVGYELGKNSRESRGSC</sequence>
<keyword evidence="2" id="KW-1185">Reference proteome</keyword>
<protein>
    <recommendedName>
        <fullName evidence="3">Glycine zipper 2TM domain-containing protein</fullName>
    </recommendedName>
</protein>
<proteinExistence type="predicted"/>
<evidence type="ECO:0008006" key="3">
    <source>
        <dbReference type="Google" id="ProtNLM"/>
    </source>
</evidence>
<name>A0ABD5RV40_9EURY</name>
<accession>A0ABD5RV40</accession>
<dbReference type="Proteomes" id="UP001596328">
    <property type="component" value="Unassembled WGS sequence"/>
</dbReference>
<reference evidence="1 2" key="1">
    <citation type="journal article" date="2019" name="Int. J. Syst. Evol. Microbiol.">
        <title>The Global Catalogue of Microorganisms (GCM) 10K type strain sequencing project: providing services to taxonomists for standard genome sequencing and annotation.</title>
        <authorList>
            <consortium name="The Broad Institute Genomics Platform"/>
            <consortium name="The Broad Institute Genome Sequencing Center for Infectious Disease"/>
            <person name="Wu L."/>
            <person name="Ma J."/>
        </authorList>
    </citation>
    <scope>NUCLEOTIDE SEQUENCE [LARGE SCALE GENOMIC DNA]</scope>
    <source>
        <strain evidence="1 2">NBRC 111368</strain>
    </source>
</reference>
<evidence type="ECO:0000313" key="2">
    <source>
        <dbReference type="Proteomes" id="UP001596328"/>
    </source>
</evidence>
<comment type="caution">
    <text evidence="1">The sequence shown here is derived from an EMBL/GenBank/DDBJ whole genome shotgun (WGS) entry which is preliminary data.</text>
</comment>
<evidence type="ECO:0000313" key="1">
    <source>
        <dbReference type="EMBL" id="MFC6723269.1"/>
    </source>
</evidence>